<reference evidence="1" key="1">
    <citation type="journal article" date="2020" name="Nat. Commun.">
        <title>Large-scale genome sequencing of mycorrhizal fungi provides insights into the early evolution of symbiotic traits.</title>
        <authorList>
            <person name="Miyauchi S."/>
            <person name="Kiss E."/>
            <person name="Kuo A."/>
            <person name="Drula E."/>
            <person name="Kohler A."/>
            <person name="Sanchez-Garcia M."/>
            <person name="Morin E."/>
            <person name="Andreopoulos B."/>
            <person name="Barry K.W."/>
            <person name="Bonito G."/>
            <person name="Buee M."/>
            <person name="Carver A."/>
            <person name="Chen C."/>
            <person name="Cichocki N."/>
            <person name="Clum A."/>
            <person name="Culley D."/>
            <person name="Crous P.W."/>
            <person name="Fauchery L."/>
            <person name="Girlanda M."/>
            <person name="Hayes R.D."/>
            <person name="Keri Z."/>
            <person name="LaButti K."/>
            <person name="Lipzen A."/>
            <person name="Lombard V."/>
            <person name="Magnuson J."/>
            <person name="Maillard F."/>
            <person name="Murat C."/>
            <person name="Nolan M."/>
            <person name="Ohm R.A."/>
            <person name="Pangilinan J."/>
            <person name="Pereira M.F."/>
            <person name="Perotto S."/>
            <person name="Peter M."/>
            <person name="Pfister S."/>
            <person name="Riley R."/>
            <person name="Sitrit Y."/>
            <person name="Stielow J.B."/>
            <person name="Szollosi G."/>
            <person name="Zifcakova L."/>
            <person name="Stursova M."/>
            <person name="Spatafora J.W."/>
            <person name="Tedersoo L."/>
            <person name="Vaario L.M."/>
            <person name="Yamada A."/>
            <person name="Yan M."/>
            <person name="Wang P."/>
            <person name="Xu J."/>
            <person name="Bruns T."/>
            <person name="Baldrian P."/>
            <person name="Vilgalys R."/>
            <person name="Dunand C."/>
            <person name="Henrissat B."/>
            <person name="Grigoriev I.V."/>
            <person name="Hibbett D."/>
            <person name="Nagy L.G."/>
            <person name="Martin F.M."/>
        </authorList>
    </citation>
    <scope>NUCLEOTIDE SEQUENCE</scope>
    <source>
        <strain evidence="1">UH-Tt-Lm1</strain>
    </source>
</reference>
<dbReference type="Proteomes" id="UP000736335">
    <property type="component" value="Unassembled WGS sequence"/>
</dbReference>
<protein>
    <submittedName>
        <fullName evidence="1">Uncharacterized protein</fullName>
    </submittedName>
</protein>
<name>A0A9P6HME6_9AGAM</name>
<keyword evidence="2" id="KW-1185">Reference proteome</keyword>
<reference evidence="1" key="2">
    <citation type="submission" date="2020-11" db="EMBL/GenBank/DDBJ databases">
        <authorList>
            <consortium name="DOE Joint Genome Institute"/>
            <person name="Kuo A."/>
            <person name="Miyauchi S."/>
            <person name="Kiss E."/>
            <person name="Drula E."/>
            <person name="Kohler A."/>
            <person name="Sanchez-Garcia M."/>
            <person name="Andreopoulos B."/>
            <person name="Barry K.W."/>
            <person name="Bonito G."/>
            <person name="Buee M."/>
            <person name="Carver A."/>
            <person name="Chen C."/>
            <person name="Cichocki N."/>
            <person name="Clum A."/>
            <person name="Culley D."/>
            <person name="Crous P.W."/>
            <person name="Fauchery L."/>
            <person name="Girlanda M."/>
            <person name="Hayes R."/>
            <person name="Keri Z."/>
            <person name="Labutti K."/>
            <person name="Lipzen A."/>
            <person name="Lombard V."/>
            <person name="Magnuson J."/>
            <person name="Maillard F."/>
            <person name="Morin E."/>
            <person name="Murat C."/>
            <person name="Nolan M."/>
            <person name="Ohm R."/>
            <person name="Pangilinan J."/>
            <person name="Pereira M."/>
            <person name="Perotto S."/>
            <person name="Peter M."/>
            <person name="Riley R."/>
            <person name="Sitrit Y."/>
            <person name="Stielow B."/>
            <person name="Szollosi G."/>
            <person name="Zifcakova L."/>
            <person name="Stursova M."/>
            <person name="Spatafora J.W."/>
            <person name="Tedersoo L."/>
            <person name="Vaario L.-M."/>
            <person name="Yamada A."/>
            <person name="Yan M."/>
            <person name="Wang P."/>
            <person name="Xu J."/>
            <person name="Bruns T."/>
            <person name="Baldrian P."/>
            <person name="Vilgalys R."/>
            <person name="Henrissat B."/>
            <person name="Grigoriev I.V."/>
            <person name="Hibbett D."/>
            <person name="Nagy L.G."/>
            <person name="Martin F.M."/>
        </authorList>
    </citation>
    <scope>NUCLEOTIDE SEQUENCE</scope>
    <source>
        <strain evidence="1">UH-Tt-Lm1</strain>
    </source>
</reference>
<evidence type="ECO:0000313" key="1">
    <source>
        <dbReference type="EMBL" id="KAF9790302.1"/>
    </source>
</evidence>
<accession>A0A9P6HME6</accession>
<gene>
    <name evidence="1" type="ORF">BJ322DRAFT_1103963</name>
</gene>
<proteinExistence type="predicted"/>
<sequence length="99" mass="10902">MSLNTAATPFVSASPYEATTPYDVADHLYNTPTNIAHDNEVAINFLTQHQAPPHFWEQAGYDDPNRTIMNNGRAPLLSLQEKSLGTRGQIPGGYMLNTL</sequence>
<organism evidence="1 2">
    <name type="scientific">Thelephora terrestris</name>
    <dbReference type="NCBI Taxonomy" id="56493"/>
    <lineage>
        <taxon>Eukaryota</taxon>
        <taxon>Fungi</taxon>
        <taxon>Dikarya</taxon>
        <taxon>Basidiomycota</taxon>
        <taxon>Agaricomycotina</taxon>
        <taxon>Agaricomycetes</taxon>
        <taxon>Thelephorales</taxon>
        <taxon>Thelephoraceae</taxon>
        <taxon>Thelephora</taxon>
    </lineage>
</organism>
<evidence type="ECO:0000313" key="2">
    <source>
        <dbReference type="Proteomes" id="UP000736335"/>
    </source>
</evidence>
<dbReference type="EMBL" id="WIUZ02000002">
    <property type="protein sequence ID" value="KAF9790302.1"/>
    <property type="molecule type" value="Genomic_DNA"/>
</dbReference>
<comment type="caution">
    <text evidence="1">The sequence shown here is derived from an EMBL/GenBank/DDBJ whole genome shotgun (WGS) entry which is preliminary data.</text>
</comment>
<dbReference type="AlphaFoldDB" id="A0A9P6HME6"/>